<dbReference type="InterPro" id="IPR051177">
    <property type="entry name" value="CIK-Related_Protein"/>
</dbReference>
<dbReference type="Gene3D" id="1.25.10.10">
    <property type="entry name" value="Leucine-rich Repeat Variant"/>
    <property type="match status" value="1"/>
</dbReference>
<dbReference type="InterPro" id="IPR011009">
    <property type="entry name" value="Kinase-like_dom_sf"/>
</dbReference>
<evidence type="ECO:0000256" key="1">
    <source>
        <dbReference type="ARBA" id="ARBA00038349"/>
    </source>
</evidence>
<gene>
    <name evidence="3" type="ORF">LOD99_7022</name>
</gene>
<dbReference type="InterPro" id="IPR000719">
    <property type="entry name" value="Prot_kinase_dom"/>
</dbReference>
<dbReference type="PANTHER" id="PTHR12984:SF15">
    <property type="entry name" value="PROTEIN-ASSOCIATING WITH THE CARBOXYL-TERMINAL DOMAIN OF EZRIN"/>
    <property type="match status" value="1"/>
</dbReference>
<dbReference type="GO" id="GO:0004672">
    <property type="term" value="F:protein kinase activity"/>
    <property type="evidence" value="ECO:0007669"/>
    <property type="project" value="InterPro"/>
</dbReference>
<proteinExistence type="inferred from homology"/>
<feature type="domain" description="Protein kinase" evidence="2">
    <location>
        <begin position="1"/>
        <end position="272"/>
    </location>
</feature>
<comment type="caution">
    <text evidence="3">The sequence shown here is derived from an EMBL/GenBank/DDBJ whole genome shotgun (WGS) entry which is preliminary data.</text>
</comment>
<dbReference type="EMBL" id="JAKMXF010000324">
    <property type="protein sequence ID" value="KAI6648949.1"/>
    <property type="molecule type" value="Genomic_DNA"/>
</dbReference>
<organism evidence="3 4">
    <name type="scientific">Oopsacas minuta</name>
    <dbReference type="NCBI Taxonomy" id="111878"/>
    <lineage>
        <taxon>Eukaryota</taxon>
        <taxon>Metazoa</taxon>
        <taxon>Porifera</taxon>
        <taxon>Hexactinellida</taxon>
        <taxon>Hexasterophora</taxon>
        <taxon>Lyssacinosida</taxon>
        <taxon>Leucopsacidae</taxon>
        <taxon>Oopsacas</taxon>
    </lineage>
</organism>
<dbReference type="Gene3D" id="3.30.200.20">
    <property type="entry name" value="Phosphorylase Kinase, domain 1"/>
    <property type="match status" value="1"/>
</dbReference>
<dbReference type="GO" id="GO:0005524">
    <property type="term" value="F:ATP binding"/>
    <property type="evidence" value="ECO:0007669"/>
    <property type="project" value="InterPro"/>
</dbReference>
<evidence type="ECO:0000259" key="2">
    <source>
        <dbReference type="PROSITE" id="PS50011"/>
    </source>
</evidence>
<dbReference type="PROSITE" id="PS50011">
    <property type="entry name" value="PROTEIN_KINASE_DOM"/>
    <property type="match status" value="1"/>
</dbReference>
<comment type="similarity">
    <text evidence="1">Belongs to the protein kinase superfamily.</text>
</comment>
<evidence type="ECO:0000313" key="3">
    <source>
        <dbReference type="EMBL" id="KAI6648949.1"/>
    </source>
</evidence>
<reference evidence="3 4" key="1">
    <citation type="journal article" date="2023" name="BMC Biol.">
        <title>The compact genome of the sponge Oopsacas minuta (Hexactinellida) is lacking key metazoan core genes.</title>
        <authorList>
            <person name="Santini S."/>
            <person name="Schenkelaars Q."/>
            <person name="Jourda C."/>
            <person name="Duchesne M."/>
            <person name="Belahbib H."/>
            <person name="Rocher C."/>
            <person name="Selva M."/>
            <person name="Riesgo A."/>
            <person name="Vervoort M."/>
            <person name="Leys S.P."/>
            <person name="Kodjabachian L."/>
            <person name="Le Bivic A."/>
            <person name="Borchiellini C."/>
            <person name="Claverie J.M."/>
            <person name="Renard E."/>
        </authorList>
    </citation>
    <scope>NUCLEOTIDE SEQUENCE [LARGE SCALE GENOMIC DNA]</scope>
    <source>
        <strain evidence="3">SPO-2</strain>
    </source>
</reference>
<protein>
    <submittedName>
        <fullName evidence="3">Protein-associating with the carboxyl-terminal domain of ezrin</fullName>
    </submittedName>
</protein>
<dbReference type="PANTHER" id="PTHR12984">
    <property type="entry name" value="SCY1-RELATED S/T PROTEIN KINASE-LIKE"/>
    <property type="match status" value="1"/>
</dbReference>
<name>A0AAV7JKC3_9METZ</name>
<dbReference type="InterPro" id="IPR011989">
    <property type="entry name" value="ARM-like"/>
</dbReference>
<accession>A0AAV7JKC3</accession>
<sequence length="581" mass="67283">MGQDNSTQQNPITTPDNHTILNNSQWHSYTQTKSNLTNKPGTIFTHKYTSPQSWQETINYLKYIRTLRHPNILKYSSSYTIPNDRIELIISPTISLTQFIPHCSKSNTIQGIRELVSAILFLHDSAKVCHLGISVGEVFIDNFNGCWLLGGFGLARKIVSTVNNEILSLEKFNLLKKQLNEDEAELTNCTSIDVWLFKQFIDDVIEATKYNSLLEDLLDWLDTNWFELQFEDILNHETLNNSVTETIEMLTNISIMDRHAKRKFLESLPSRLNTLDESVLAFRITQLIFSTHLYMEQLVRNNIIPLLLIPKCKKFSKEISGNQEYILNALITEDTYKQFIVPLIIRLFAKQELQLRVILLKYFKYFIYLFSYQQQTLIHSHIILGLRDSREELAKLTFFALGELTSYMGVRGVTGKEVRPIFTDVRPRDYQLTVSNNDVIDNNINHMDVMQPIEQNSANTANVQISCENELSDFFENETKQQENIECYNIENLNEADLLSELRKPKFHLGKRENNFPEPETDELLLVTDDSHKQTLLELSQLNSLPNNPIENGIDNLTDIELDSNTDNGKPEIAWEDWDPF</sequence>
<keyword evidence="4" id="KW-1185">Reference proteome</keyword>
<dbReference type="SUPFAM" id="SSF56112">
    <property type="entry name" value="Protein kinase-like (PK-like)"/>
    <property type="match status" value="1"/>
</dbReference>
<dbReference type="AlphaFoldDB" id="A0AAV7JKC3"/>
<dbReference type="Proteomes" id="UP001165289">
    <property type="component" value="Unassembled WGS sequence"/>
</dbReference>
<evidence type="ECO:0000313" key="4">
    <source>
        <dbReference type="Proteomes" id="UP001165289"/>
    </source>
</evidence>